<evidence type="ECO:0008006" key="7">
    <source>
        <dbReference type="Google" id="ProtNLM"/>
    </source>
</evidence>
<dbReference type="PANTHER" id="PTHR10039:SF17">
    <property type="entry name" value="FUNGAL STAND N-TERMINAL GOODBYE DOMAIN-CONTAINING PROTEIN-RELATED"/>
    <property type="match status" value="1"/>
</dbReference>
<dbReference type="InterPro" id="IPR056884">
    <property type="entry name" value="NPHP3-like_N"/>
</dbReference>
<dbReference type="InterPro" id="IPR031350">
    <property type="entry name" value="Goodbye_dom"/>
</dbReference>
<gene>
    <name evidence="5" type="ORF">Daesc_002419</name>
</gene>
<evidence type="ECO:0000256" key="1">
    <source>
        <dbReference type="ARBA" id="ARBA00022737"/>
    </source>
</evidence>
<keyword evidence="2" id="KW-0175">Coiled coil</keyword>
<reference evidence="5 6" key="1">
    <citation type="journal article" date="2024" name="Front Chem Biol">
        <title>Unveiling the potential of Daldinia eschscholtzii MFLUCC 19-0629 through bioactivity and bioinformatics studies for enhanced sustainable agriculture production.</title>
        <authorList>
            <person name="Brooks S."/>
            <person name="Weaver J.A."/>
            <person name="Klomchit A."/>
            <person name="Alharthi S.A."/>
            <person name="Onlamun T."/>
            <person name="Nurani R."/>
            <person name="Vong T.K."/>
            <person name="Alberti F."/>
            <person name="Greco C."/>
        </authorList>
    </citation>
    <scope>NUCLEOTIDE SEQUENCE [LARGE SCALE GENOMIC DNA]</scope>
    <source>
        <strain evidence="5">MFLUCC 19-0629</strain>
    </source>
</reference>
<name>A0AAX6MXA4_9PEZI</name>
<keyword evidence="1" id="KW-0677">Repeat</keyword>
<feature type="domain" description="Fungal STAND N-terminal Goodbye" evidence="3">
    <location>
        <begin position="47"/>
        <end position="153"/>
    </location>
</feature>
<comment type="caution">
    <text evidence="5">The sequence shown here is derived from an EMBL/GenBank/DDBJ whole genome shotgun (WGS) entry which is preliminary data.</text>
</comment>
<protein>
    <recommendedName>
        <fullName evidence="7">Fungal STAND N-terminal Goodbye domain-containing protein</fullName>
    </recommendedName>
</protein>
<feature type="domain" description="Nephrocystin 3-like N-terminal" evidence="4">
    <location>
        <begin position="294"/>
        <end position="465"/>
    </location>
</feature>
<evidence type="ECO:0000259" key="3">
    <source>
        <dbReference type="Pfam" id="PF17109"/>
    </source>
</evidence>
<sequence length="1562" mass="178358">MAPPTLQTSVSAVGIASPIEKATDISEQKEIEAIWKDVYNKVVELAGGDPRRVQRTLDINSVLRYVDDVQASSKKKSEKYGTFKTIVNKTLQCINTVGGIVADGASTVFAPAGMCYNALTFVIQAWQGYEGIFDNLAELLEKCTEFLERLESYQGRMDKRLTRVAVQNLQLFVEICDRIIKLRKKHNKLFAFTKQLFLNDNGIQDLLSYMDRLNSKEALLVNAQTYKLVSDSAGDIKLILDGQNQQKKEQELKKWRLAIAKALGFPSAALDKDGEPIPSWQKTFDARKNMLVDDTGKWILENEDFLEWTDSKSFKKPVMVLGGRNGSGRTSVMANTMRYLKKIPRIGPASRIITPYFFVDTDKKKSDDEDTSTVLELVSRALLWQISTSYEAMTKSVYQALERTAEFDGSLDLWQQLFINNKERMNPDTAIFIFIDNFDETLVPLLEKLTSKSTGKITRVFLTARPQMISEWLEKEENINFSTIPISEHNSDDIDKYIISRMDNMPILKDPSRPGISEWRDKILRTLRFKCAGDYFKLNTSLHALSKVDLIDDINEVLADADRTRVDQVDAEIRRLNNSRTVKEIQEINEIILWVETGRRWFTTNIMEDLLAVKYWTNSIAPSYGPITPLTRRKTGSPNIESIAEEATPATLTISLLPFAQKLAEKYPIFAVKDTGFIDWRSPEIKDRIPSKSADQDAVMDISASGPQIIQESEIAIVQHFLNNVCPPELYQRFEFEQFFRTKLGAKHKEYICLDPDNAELKAVIVCLTILTEKELRNNHDLRQYAVNWLFDHMKDVDLSAADRELKAQVGPLLVKLFTDECGIDSLFWPFELDVSKQTWEDGEYIDIRDARIDWVYSTAGVQEVSRWLHDSSVTKRITSDHPAASFVAEVKASTNLHKTVLSYAAKHLADHLFRRVEFLNRQFLCACCFIRGYLSRLDSERSSQMLSDPSAYTEENNSAILEKFESSEFSLEQVNEIETFAATVLEKSNNTPEEESSWEIHGALIVFQLCASEAGAIEIYQSRAQKAVDLNPRNWHAVHFIAKQTNTSNEEAVKLLSQAKQEIDKLRAEDPEWIRDSSNSALLARITLDLGDRLWDLSQDYQLAARTHRESLEYDYVRFTAYVDVLMRYQKHGAFPEFIAFIETLNKTSEIWAEYFDELVYQFVYELSTDPESNKLAQAADETNRWDVIEALFTLALDMGIKRENHDLLFLLRYGFARTLASAADGLQEDNVIAIQEKALEDVNLHPSDGLSRESIDDMSNSLAESYLRKAFQPGLVVDKIDFYGSRIADLLPDIMDERMDIWWNNIKIGCLVRYHYKRKSDSKLAKQWIQRLVRTSIELLSDDDKDNDGMAFWLLDRLFTTIEDARHTRIAWHIRNSTQNDDLIKWQDWTINSANTPAITVTNGNLTSGAHDVAAQEVDNAVPEPLTPSESSDDESVEAPEKPFPFVCCDGCDKQWTIMDVPLYTCADCLGQIQFDSECYELHKKGELKRKGLKCTKEHVFIGIPAFDASLYEGMPKGSVPLPDFKPGEKRWISLDEWKDELRKLYIDTDTVEADVQAAA</sequence>
<evidence type="ECO:0000313" key="6">
    <source>
        <dbReference type="Proteomes" id="UP001369815"/>
    </source>
</evidence>
<keyword evidence="6" id="KW-1185">Reference proteome</keyword>
<evidence type="ECO:0000256" key="2">
    <source>
        <dbReference type="SAM" id="Coils"/>
    </source>
</evidence>
<organism evidence="5 6">
    <name type="scientific">Daldinia eschscholtzii</name>
    <dbReference type="NCBI Taxonomy" id="292717"/>
    <lineage>
        <taxon>Eukaryota</taxon>
        <taxon>Fungi</taxon>
        <taxon>Dikarya</taxon>
        <taxon>Ascomycota</taxon>
        <taxon>Pezizomycotina</taxon>
        <taxon>Sordariomycetes</taxon>
        <taxon>Xylariomycetidae</taxon>
        <taxon>Xylariales</taxon>
        <taxon>Hypoxylaceae</taxon>
        <taxon>Daldinia</taxon>
    </lineage>
</organism>
<evidence type="ECO:0000259" key="4">
    <source>
        <dbReference type="Pfam" id="PF24883"/>
    </source>
</evidence>
<dbReference type="Proteomes" id="UP001369815">
    <property type="component" value="Unassembled WGS sequence"/>
</dbReference>
<accession>A0AAX6MXA4</accession>
<feature type="coiled-coil region" evidence="2">
    <location>
        <begin position="1043"/>
        <end position="1070"/>
    </location>
</feature>
<proteinExistence type="predicted"/>
<evidence type="ECO:0000313" key="5">
    <source>
        <dbReference type="EMBL" id="KAK6957134.1"/>
    </source>
</evidence>
<dbReference type="EMBL" id="JBANMG010000002">
    <property type="protein sequence ID" value="KAK6957134.1"/>
    <property type="molecule type" value="Genomic_DNA"/>
</dbReference>
<dbReference type="PANTHER" id="PTHR10039">
    <property type="entry name" value="AMELOGENIN"/>
    <property type="match status" value="1"/>
</dbReference>
<dbReference type="Pfam" id="PF17109">
    <property type="entry name" value="Goodbye"/>
    <property type="match status" value="1"/>
</dbReference>
<dbReference type="Pfam" id="PF24883">
    <property type="entry name" value="NPHP3_N"/>
    <property type="match status" value="1"/>
</dbReference>